<evidence type="ECO:0000313" key="3">
    <source>
        <dbReference type="Proteomes" id="UP000247459"/>
    </source>
</evidence>
<proteinExistence type="predicted"/>
<keyword evidence="1" id="KW-0812">Transmembrane</keyword>
<accession>A0A2W0CGX8</accession>
<evidence type="ECO:0000313" key="2">
    <source>
        <dbReference type="EMBL" id="PYY27575.1"/>
    </source>
</evidence>
<sequence>MNRYMLHIAASVVCILAPVVGFLYEWWDSYQPKVGPVGDGKPNYYLTIPQWISMVSSFTLGMINLPLAIILYKQKINEDIKK</sequence>
<dbReference type="EMBL" id="PRLG01000021">
    <property type="protein sequence ID" value="PYY27575.1"/>
    <property type="molecule type" value="Genomic_DNA"/>
</dbReference>
<keyword evidence="1" id="KW-0472">Membrane</keyword>
<feature type="transmembrane region" description="Helical" evidence="1">
    <location>
        <begin position="51"/>
        <end position="72"/>
    </location>
</feature>
<reference evidence="2 3" key="1">
    <citation type="submission" date="2018-01" db="EMBL/GenBank/DDBJ databases">
        <title>Genome sequence of the PGP bacterium Paenibacillus illinoisensis E3.</title>
        <authorList>
            <person name="Rolli E."/>
            <person name="Marasco R."/>
            <person name="Bessem C."/>
            <person name="Michoud G."/>
            <person name="Gaiarsa S."/>
            <person name="Borin S."/>
            <person name="Daffonchio D."/>
        </authorList>
    </citation>
    <scope>NUCLEOTIDE SEQUENCE [LARGE SCALE GENOMIC DNA]</scope>
    <source>
        <strain evidence="2 3">E3</strain>
    </source>
</reference>
<evidence type="ECO:0000256" key="1">
    <source>
        <dbReference type="SAM" id="Phobius"/>
    </source>
</evidence>
<dbReference type="AlphaFoldDB" id="A0A2W0CGX8"/>
<organism evidence="2 3">
    <name type="scientific">Paenibacillus illinoisensis</name>
    <dbReference type="NCBI Taxonomy" id="59845"/>
    <lineage>
        <taxon>Bacteria</taxon>
        <taxon>Bacillati</taxon>
        <taxon>Bacillota</taxon>
        <taxon>Bacilli</taxon>
        <taxon>Bacillales</taxon>
        <taxon>Paenibacillaceae</taxon>
        <taxon>Paenibacillus</taxon>
    </lineage>
</organism>
<gene>
    <name evidence="2" type="ORF">PIL02S_04168</name>
</gene>
<dbReference type="OrthoDB" id="2628951at2"/>
<dbReference type="Proteomes" id="UP000247459">
    <property type="component" value="Unassembled WGS sequence"/>
</dbReference>
<keyword evidence="1" id="KW-1133">Transmembrane helix</keyword>
<comment type="caution">
    <text evidence="2">The sequence shown here is derived from an EMBL/GenBank/DDBJ whole genome shotgun (WGS) entry which is preliminary data.</text>
</comment>
<protein>
    <submittedName>
        <fullName evidence="2">Uncharacterized protein</fullName>
    </submittedName>
</protein>
<name>A0A2W0CGX8_9BACL</name>